<name>A0AA39MNY3_ARMTA</name>
<comment type="caution">
    <text evidence="1">The sequence shown here is derived from an EMBL/GenBank/DDBJ whole genome shotgun (WGS) entry which is preliminary data.</text>
</comment>
<dbReference type="AlphaFoldDB" id="A0AA39MNY3"/>
<dbReference type="EMBL" id="JAUEPS010000075">
    <property type="protein sequence ID" value="KAK0440689.1"/>
    <property type="molecule type" value="Genomic_DNA"/>
</dbReference>
<evidence type="ECO:0000313" key="1">
    <source>
        <dbReference type="EMBL" id="KAK0440689.1"/>
    </source>
</evidence>
<evidence type="ECO:0008006" key="3">
    <source>
        <dbReference type="Google" id="ProtNLM"/>
    </source>
</evidence>
<proteinExistence type="predicted"/>
<sequence length="295" mass="33947">MARLIVSQCHRWEVFMWEEASEKRPLQPSGDTRDMTMVQEDAPLCLQEVLPEEIWDGAEQELTRPRLRRFHTSGTVKSNPFRLLRSALNLSELSLVLALRIPSQILPLTPIMHTGIRLLDVVWNSFHIIDHLSLPQLKTLGIAPLNFSKVVAFLRRSGCTLETLRIRNPRPLDARSTQILDATPHLKNLSLRWTMETVPGANNFDNHVSILDKLVVQEDQPILLPSLESLLIEIDESFRPQTLVRMLKLRNRQNKCQLLRNVEIRRRDEDFSLAGVKSYMSAHGKELSNVQISYL</sequence>
<keyword evidence="2" id="KW-1185">Reference proteome</keyword>
<dbReference type="Proteomes" id="UP001175211">
    <property type="component" value="Unassembled WGS sequence"/>
</dbReference>
<reference evidence="1" key="1">
    <citation type="submission" date="2023-06" db="EMBL/GenBank/DDBJ databases">
        <authorList>
            <consortium name="Lawrence Berkeley National Laboratory"/>
            <person name="Ahrendt S."/>
            <person name="Sahu N."/>
            <person name="Indic B."/>
            <person name="Wong-Bajracharya J."/>
            <person name="Merenyi Z."/>
            <person name="Ke H.-M."/>
            <person name="Monk M."/>
            <person name="Kocsube S."/>
            <person name="Drula E."/>
            <person name="Lipzen A."/>
            <person name="Balint B."/>
            <person name="Henrissat B."/>
            <person name="Andreopoulos B."/>
            <person name="Martin F.M."/>
            <person name="Harder C.B."/>
            <person name="Rigling D."/>
            <person name="Ford K.L."/>
            <person name="Foster G.D."/>
            <person name="Pangilinan J."/>
            <person name="Papanicolaou A."/>
            <person name="Barry K."/>
            <person name="LaButti K."/>
            <person name="Viragh M."/>
            <person name="Koriabine M."/>
            <person name="Yan M."/>
            <person name="Riley R."/>
            <person name="Champramary S."/>
            <person name="Plett K.L."/>
            <person name="Tsai I.J."/>
            <person name="Slot J."/>
            <person name="Sipos G."/>
            <person name="Plett J."/>
            <person name="Nagy L.G."/>
            <person name="Grigoriev I.V."/>
        </authorList>
    </citation>
    <scope>NUCLEOTIDE SEQUENCE</scope>
    <source>
        <strain evidence="1">CCBAS 213</strain>
    </source>
</reference>
<gene>
    <name evidence="1" type="ORF">EV420DRAFT_1581527</name>
</gene>
<organism evidence="1 2">
    <name type="scientific">Armillaria tabescens</name>
    <name type="common">Ringless honey mushroom</name>
    <name type="synonym">Agaricus tabescens</name>
    <dbReference type="NCBI Taxonomy" id="1929756"/>
    <lineage>
        <taxon>Eukaryota</taxon>
        <taxon>Fungi</taxon>
        <taxon>Dikarya</taxon>
        <taxon>Basidiomycota</taxon>
        <taxon>Agaricomycotina</taxon>
        <taxon>Agaricomycetes</taxon>
        <taxon>Agaricomycetidae</taxon>
        <taxon>Agaricales</taxon>
        <taxon>Marasmiineae</taxon>
        <taxon>Physalacriaceae</taxon>
        <taxon>Desarmillaria</taxon>
    </lineage>
</organism>
<dbReference type="GeneID" id="85358214"/>
<accession>A0AA39MNY3</accession>
<evidence type="ECO:0000313" key="2">
    <source>
        <dbReference type="Proteomes" id="UP001175211"/>
    </source>
</evidence>
<dbReference type="SUPFAM" id="SSF52047">
    <property type="entry name" value="RNI-like"/>
    <property type="match status" value="1"/>
</dbReference>
<dbReference type="RefSeq" id="XP_060323697.1">
    <property type="nucleotide sequence ID" value="XM_060474666.1"/>
</dbReference>
<protein>
    <recommendedName>
        <fullName evidence="3">F-box domain-containing protein</fullName>
    </recommendedName>
</protein>